<evidence type="ECO:0000313" key="2">
    <source>
        <dbReference type="WBParaSite" id="JU765_v2.g894.t1"/>
    </source>
</evidence>
<name>A0AC34RPC6_9BILA</name>
<organism evidence="1 2">
    <name type="scientific">Panagrolaimus sp. JU765</name>
    <dbReference type="NCBI Taxonomy" id="591449"/>
    <lineage>
        <taxon>Eukaryota</taxon>
        <taxon>Metazoa</taxon>
        <taxon>Ecdysozoa</taxon>
        <taxon>Nematoda</taxon>
        <taxon>Chromadorea</taxon>
        <taxon>Rhabditida</taxon>
        <taxon>Tylenchina</taxon>
        <taxon>Panagrolaimomorpha</taxon>
        <taxon>Panagrolaimoidea</taxon>
        <taxon>Panagrolaimidae</taxon>
        <taxon>Panagrolaimus</taxon>
    </lineage>
</organism>
<accession>A0AC34RPC6</accession>
<dbReference type="Proteomes" id="UP000887576">
    <property type="component" value="Unplaced"/>
</dbReference>
<reference evidence="2" key="1">
    <citation type="submission" date="2022-11" db="UniProtKB">
        <authorList>
            <consortium name="WormBaseParasite"/>
        </authorList>
    </citation>
    <scope>IDENTIFICATION</scope>
</reference>
<dbReference type="WBParaSite" id="JU765_v2.g894.t1">
    <property type="protein sequence ID" value="JU765_v2.g894.t1"/>
    <property type="gene ID" value="JU765_v2.g894"/>
</dbReference>
<evidence type="ECO:0000313" key="1">
    <source>
        <dbReference type="Proteomes" id="UP000887576"/>
    </source>
</evidence>
<proteinExistence type="predicted"/>
<protein>
    <submittedName>
        <fullName evidence="2">G-protein coupled receptors family 1 profile domain-containing protein</fullName>
    </submittedName>
</protein>
<sequence length="401" mass="45729">MSPYAYIPFAVLYSIIFIVGLAGNIAVIYATVKNRSLQSVQNIFIMNLAASDIIICLLSLPITPITNIYKNWYFGSLLCRLIPWIQGISIFICTFSLGAIAVDRYILVVRPHASPLNKKSAISTTIVLWTLSIVVTLPYAFMMSLESYTGVCGMFCSEQWPNKQTRQAYTLMVMVAQFVVPFSVMAFCYTAIFAQLKSRTRIRLKRLAARSMTLDQSTTTFPTEASGDKFNICSPKYKNKKVKSVKQNTKVYNILERRAKEKRRLLNRTRRTTAILACMVIIFGLTWLPHNIVSLLIEYEDDDGEIFYLFGRKDLNITYLINLFTHSFAMINNVSNPLLYAWLNPTFRESLAKTFLKNQTRTKSNTSLPIPNNETRSLSPYRKSILLLKSNTQDTYLLMGT</sequence>